<evidence type="ECO:0000256" key="1">
    <source>
        <dbReference type="SAM" id="Phobius"/>
    </source>
</evidence>
<protein>
    <submittedName>
        <fullName evidence="2">Uncharacterized protein</fullName>
    </submittedName>
</protein>
<gene>
    <name evidence="2" type="ORF">UT63_C0011G0012</name>
</gene>
<feature type="transmembrane region" description="Helical" evidence="1">
    <location>
        <begin position="91"/>
        <end position="110"/>
    </location>
</feature>
<organism evidence="2 3">
    <name type="scientific">Candidatus Gottesmanbacteria bacterium GW2011_GWC2_39_8</name>
    <dbReference type="NCBI Taxonomy" id="1618450"/>
    <lineage>
        <taxon>Bacteria</taxon>
        <taxon>Candidatus Gottesmaniibacteriota</taxon>
    </lineage>
</organism>
<dbReference type="AlphaFoldDB" id="A0A0G0SGJ1"/>
<dbReference type="Gene3D" id="1.10.4080.10">
    <property type="entry name" value="ADP-ribosylation/Crystallin J1"/>
    <property type="match status" value="1"/>
</dbReference>
<comment type="caution">
    <text evidence="2">The sequence shown here is derived from an EMBL/GenBank/DDBJ whole genome shotgun (WGS) entry which is preliminary data.</text>
</comment>
<name>A0A0G0SGJ1_9BACT</name>
<dbReference type="SUPFAM" id="SSF101478">
    <property type="entry name" value="ADP-ribosylglycohydrolase"/>
    <property type="match status" value="1"/>
</dbReference>
<dbReference type="Pfam" id="PF03747">
    <property type="entry name" value="ADP_ribosyl_GH"/>
    <property type="match status" value="1"/>
</dbReference>
<keyword evidence="1" id="KW-1133">Transmembrane helix</keyword>
<dbReference type="InterPro" id="IPR036705">
    <property type="entry name" value="Ribosyl_crysJ1_sf"/>
</dbReference>
<dbReference type="Proteomes" id="UP000034539">
    <property type="component" value="Unassembled WGS sequence"/>
</dbReference>
<keyword evidence="1" id="KW-0472">Membrane</keyword>
<keyword evidence="1" id="KW-0812">Transmembrane</keyword>
<sequence>MFIETVKSLSAHKDCNHNDLSNRLKEISEKSRKDFFYSRWLGNNISKALHTGIPSGNPSPTSIPRAIPIALFFNDLEKILFTVEKHSKITHMSPLSLAGTFFVSFMLFFLKKGKTDPDKIMENAFMEMEKKYPGIKPLSEKIELVLNGKIENISEARKLLGTGSVIYQSLPLALYIQDI</sequence>
<evidence type="ECO:0000313" key="3">
    <source>
        <dbReference type="Proteomes" id="UP000034539"/>
    </source>
</evidence>
<proteinExistence type="predicted"/>
<accession>A0A0G0SGJ1</accession>
<dbReference type="InterPro" id="IPR005502">
    <property type="entry name" value="Ribosyl_crysJ1"/>
</dbReference>
<reference evidence="2 3" key="1">
    <citation type="journal article" date="2015" name="Nature">
        <title>rRNA introns, odd ribosomes, and small enigmatic genomes across a large radiation of phyla.</title>
        <authorList>
            <person name="Brown C.T."/>
            <person name="Hug L.A."/>
            <person name="Thomas B.C."/>
            <person name="Sharon I."/>
            <person name="Castelle C.J."/>
            <person name="Singh A."/>
            <person name="Wilkins M.J."/>
            <person name="Williams K.H."/>
            <person name="Banfield J.F."/>
        </authorList>
    </citation>
    <scope>NUCLEOTIDE SEQUENCE [LARGE SCALE GENOMIC DNA]</scope>
</reference>
<dbReference type="EMBL" id="LBXN01000011">
    <property type="protein sequence ID" value="KKR33830.1"/>
    <property type="molecule type" value="Genomic_DNA"/>
</dbReference>
<evidence type="ECO:0000313" key="2">
    <source>
        <dbReference type="EMBL" id="KKR33830.1"/>
    </source>
</evidence>